<organism evidence="4 5">
    <name type="scientific">Vallitalea pronyensis</name>
    <dbReference type="NCBI Taxonomy" id="1348613"/>
    <lineage>
        <taxon>Bacteria</taxon>
        <taxon>Bacillati</taxon>
        <taxon>Bacillota</taxon>
        <taxon>Clostridia</taxon>
        <taxon>Lachnospirales</taxon>
        <taxon>Vallitaleaceae</taxon>
        <taxon>Vallitalea</taxon>
    </lineage>
</organism>
<keyword evidence="5" id="KW-1185">Reference proteome</keyword>
<keyword evidence="1" id="KW-0233">DNA recombination</keyword>
<evidence type="ECO:0000256" key="1">
    <source>
        <dbReference type="ARBA" id="ARBA00023172"/>
    </source>
</evidence>
<dbReference type="GO" id="GO:0015074">
    <property type="term" value="P:DNA integration"/>
    <property type="evidence" value="ECO:0007669"/>
    <property type="project" value="InterPro"/>
</dbReference>
<dbReference type="Gene3D" id="1.10.443.10">
    <property type="entry name" value="Intergrase catalytic core"/>
    <property type="match status" value="1"/>
</dbReference>
<accession>A0A8J8MQK4</accession>
<evidence type="ECO:0000313" key="5">
    <source>
        <dbReference type="Proteomes" id="UP000683246"/>
    </source>
</evidence>
<evidence type="ECO:0000256" key="2">
    <source>
        <dbReference type="SAM" id="MobiDB-lite"/>
    </source>
</evidence>
<dbReference type="InterPro" id="IPR050090">
    <property type="entry name" value="Tyrosine_recombinase_XerCD"/>
</dbReference>
<dbReference type="GO" id="GO:0003677">
    <property type="term" value="F:DNA binding"/>
    <property type="evidence" value="ECO:0007669"/>
    <property type="project" value="InterPro"/>
</dbReference>
<dbReference type="GO" id="GO:0006310">
    <property type="term" value="P:DNA recombination"/>
    <property type="evidence" value="ECO:0007669"/>
    <property type="project" value="UniProtKB-KW"/>
</dbReference>
<dbReference type="KEGG" id="vpy:HZI73_26085"/>
<sequence>MFDIKYNWKKTGHGATDNLGKQLEKIAKRMNQNQFKTRYRYMESNTRFIKFVAKEFKLRKLANMQDKHLKAYVDHMRLKGNSDKYIKTELSGIRFIHNSIDNTKYELSDARNFSQEVALAFTRDGRADRAWTEKEYQGFKNLAIEKHHEEIAKVFEGIRHTGMRIDEIVSLKYQEVHNALRDGYLHLTNTKGGVPRNVPLTEGARSIFANVLMDKQPGAYVFTPAKYVQTRTIHKFKKQIQNFIYNHRDKIQDKDRTQSGHNLKKEDRGALTPHGLRHMFAREEYMNKRGTGVSKFKARLEVANMLGHGRDSVTFIYLGGIKE</sequence>
<feature type="domain" description="Tyr recombinase" evidence="3">
    <location>
        <begin position="126"/>
        <end position="323"/>
    </location>
</feature>
<proteinExistence type="predicted"/>
<dbReference type="AlphaFoldDB" id="A0A8J8MQK4"/>
<dbReference type="InterPro" id="IPR011010">
    <property type="entry name" value="DNA_brk_join_enz"/>
</dbReference>
<dbReference type="EMBL" id="CP058650">
    <property type="protein sequence ID" value="QUI25884.1"/>
    <property type="molecule type" value="Genomic_DNA"/>
</dbReference>
<feature type="compositionally biased region" description="Basic and acidic residues" evidence="2">
    <location>
        <begin position="251"/>
        <end position="269"/>
    </location>
</feature>
<dbReference type="Pfam" id="PF12834">
    <property type="entry name" value="Phage_int_SAM_2"/>
    <property type="match status" value="1"/>
</dbReference>
<geneLocation type="plasmid" evidence="4 5">
    <name>pVpro</name>
</geneLocation>
<dbReference type="PROSITE" id="PS51898">
    <property type="entry name" value="TYR_RECOMBINASE"/>
    <property type="match status" value="1"/>
</dbReference>
<dbReference type="InterPro" id="IPR013762">
    <property type="entry name" value="Integrase-like_cat_sf"/>
</dbReference>
<reference evidence="4" key="1">
    <citation type="submission" date="2020-07" db="EMBL/GenBank/DDBJ databases">
        <title>Vallitalea pronyensis genome.</title>
        <authorList>
            <person name="Postec A."/>
        </authorList>
    </citation>
    <scope>NUCLEOTIDE SEQUENCE</scope>
    <source>
        <strain evidence="4">FatNI3</strain>
        <plasmid evidence="4">pVpro</plasmid>
    </source>
</reference>
<evidence type="ECO:0000313" key="4">
    <source>
        <dbReference type="EMBL" id="QUI25884.1"/>
    </source>
</evidence>
<protein>
    <submittedName>
        <fullName evidence="4">Tyrosine-type recombinase/integrase</fullName>
    </submittedName>
</protein>
<dbReference type="Pfam" id="PF00589">
    <property type="entry name" value="Phage_integrase"/>
    <property type="match status" value="1"/>
</dbReference>
<dbReference type="Proteomes" id="UP000683246">
    <property type="component" value="Plasmid pVpro"/>
</dbReference>
<keyword evidence="4" id="KW-0614">Plasmid</keyword>
<evidence type="ECO:0000259" key="3">
    <source>
        <dbReference type="PROSITE" id="PS51898"/>
    </source>
</evidence>
<gene>
    <name evidence="4" type="ORF">HZI73_26085</name>
</gene>
<dbReference type="PANTHER" id="PTHR30349:SF64">
    <property type="entry name" value="PROPHAGE INTEGRASE INTD-RELATED"/>
    <property type="match status" value="1"/>
</dbReference>
<dbReference type="PANTHER" id="PTHR30349">
    <property type="entry name" value="PHAGE INTEGRASE-RELATED"/>
    <property type="match status" value="1"/>
</dbReference>
<feature type="region of interest" description="Disordered" evidence="2">
    <location>
        <begin position="251"/>
        <end position="271"/>
    </location>
</feature>
<dbReference type="SUPFAM" id="SSF56349">
    <property type="entry name" value="DNA breaking-rejoining enzymes"/>
    <property type="match status" value="1"/>
</dbReference>
<dbReference type="InterPro" id="IPR024457">
    <property type="entry name" value="Putative_integrase_N"/>
</dbReference>
<name>A0A8J8MQK4_9FIRM</name>
<dbReference type="RefSeq" id="WP_212698993.1">
    <property type="nucleotide sequence ID" value="NZ_CP058650.1"/>
</dbReference>
<dbReference type="InterPro" id="IPR002104">
    <property type="entry name" value="Integrase_catalytic"/>
</dbReference>